<feature type="domain" description="VOC" evidence="1">
    <location>
        <begin position="141"/>
        <end position="256"/>
    </location>
</feature>
<evidence type="ECO:0000313" key="2">
    <source>
        <dbReference type="EMBL" id="AJY46016.1"/>
    </source>
</evidence>
<dbReference type="CDD" id="cd07247">
    <property type="entry name" value="SgaA_N_like"/>
    <property type="match status" value="2"/>
</dbReference>
<sequence length="258" mass="27358">MSSDFIWYELLTPDTAAAETFYKSVIGWEAKDSGVADVSYTLFSVSGYDTYAAGMMALNEDMLARKVPPNWSGYVYAEEVDAKAAEFVAEGGSINVPPMDIPSVGRFAVVADPQGAVICLMNPIPPEGGMPEAPPAGSPGTFAWRELYATDAPAAVAFYEKVFGWKESAAMDMGPMGKYHLFGLGEDDMGGIMKKPDEMPMSAWGYYIAVDGLNAAIERVKAGGGQLLNGPMDVPGGAVVAQCLDPQGAFFCLVSNTP</sequence>
<dbReference type="InterPro" id="IPR052164">
    <property type="entry name" value="Anthracycline_SecMetBiosynth"/>
</dbReference>
<dbReference type="OrthoDB" id="9793039at2"/>
<dbReference type="PANTHER" id="PTHR33993">
    <property type="entry name" value="GLYOXALASE-RELATED"/>
    <property type="match status" value="1"/>
</dbReference>
<dbReference type="KEGG" id="mey:TM49_10605"/>
<dbReference type="Pfam" id="PF00903">
    <property type="entry name" value="Glyoxalase"/>
    <property type="match status" value="2"/>
</dbReference>
<dbReference type="PATRIC" id="fig|1486262.3.peg.2196"/>
<accession>A0A0D5LPG7</accession>
<proteinExistence type="predicted"/>
<evidence type="ECO:0000313" key="3">
    <source>
        <dbReference type="Proteomes" id="UP000032611"/>
    </source>
</evidence>
<dbReference type="Proteomes" id="UP000032611">
    <property type="component" value="Chromosome"/>
</dbReference>
<dbReference type="EMBL" id="CP010803">
    <property type="protein sequence ID" value="AJY46016.1"/>
    <property type="molecule type" value="Genomic_DNA"/>
</dbReference>
<dbReference type="PANTHER" id="PTHR33993:SF14">
    <property type="entry name" value="GB|AAF24581.1"/>
    <property type="match status" value="1"/>
</dbReference>
<dbReference type="PROSITE" id="PS51819">
    <property type="entry name" value="VOC"/>
    <property type="match status" value="2"/>
</dbReference>
<dbReference type="InterPro" id="IPR037523">
    <property type="entry name" value="VOC_core"/>
</dbReference>
<dbReference type="RefSeq" id="WP_045681141.1">
    <property type="nucleotide sequence ID" value="NZ_CP010803.1"/>
</dbReference>
<gene>
    <name evidence="2" type="ORF">TM49_10605</name>
</gene>
<dbReference type="SUPFAM" id="SSF54593">
    <property type="entry name" value="Glyoxalase/Bleomycin resistance protein/Dihydroxybiphenyl dioxygenase"/>
    <property type="match status" value="2"/>
</dbReference>
<dbReference type="HOGENOM" id="CLU_1072294_0_0_5"/>
<dbReference type="InterPro" id="IPR029068">
    <property type="entry name" value="Glyas_Bleomycin-R_OHBP_Dase"/>
</dbReference>
<dbReference type="AlphaFoldDB" id="A0A0D5LPG7"/>
<reference evidence="2 3" key="1">
    <citation type="journal article" date="2015" name="Genome Announc.">
        <title>Complete genome sequence of Martelella endophytica YC6887, which has antifungal activity associated with a halophyte.</title>
        <authorList>
            <person name="Khan A."/>
            <person name="Khan H."/>
            <person name="Chung E.J."/>
            <person name="Hossain M.T."/>
            <person name="Chung Y.R."/>
        </authorList>
    </citation>
    <scope>NUCLEOTIDE SEQUENCE [LARGE SCALE GENOMIC DNA]</scope>
    <source>
        <strain evidence="2">YC6887</strain>
    </source>
</reference>
<organism evidence="2 3">
    <name type="scientific">Martelella endophytica</name>
    <dbReference type="NCBI Taxonomy" id="1486262"/>
    <lineage>
        <taxon>Bacteria</taxon>
        <taxon>Pseudomonadati</taxon>
        <taxon>Pseudomonadota</taxon>
        <taxon>Alphaproteobacteria</taxon>
        <taxon>Hyphomicrobiales</taxon>
        <taxon>Aurantimonadaceae</taxon>
        <taxon>Martelella</taxon>
    </lineage>
</organism>
<dbReference type="InterPro" id="IPR004360">
    <property type="entry name" value="Glyas_Fos-R_dOase_dom"/>
</dbReference>
<keyword evidence="3" id="KW-1185">Reference proteome</keyword>
<name>A0A0D5LPG7_MAREN</name>
<evidence type="ECO:0000259" key="1">
    <source>
        <dbReference type="PROSITE" id="PS51819"/>
    </source>
</evidence>
<feature type="domain" description="VOC" evidence="1">
    <location>
        <begin position="4"/>
        <end position="123"/>
    </location>
</feature>
<dbReference type="Gene3D" id="3.10.180.10">
    <property type="entry name" value="2,3-Dihydroxybiphenyl 1,2-Dioxygenase, domain 1"/>
    <property type="match status" value="2"/>
</dbReference>
<protein>
    <submittedName>
        <fullName evidence="2">Glyoxalase</fullName>
    </submittedName>
</protein>
<dbReference type="STRING" id="1486262.TM49_10605"/>